<dbReference type="AlphaFoldDB" id="A0A7J7TTS9"/>
<dbReference type="EMBL" id="JABWUV010000015">
    <property type="protein sequence ID" value="KAF6303987.1"/>
    <property type="molecule type" value="Genomic_DNA"/>
</dbReference>
<comment type="caution">
    <text evidence="1">The sequence shown here is derived from an EMBL/GenBank/DDBJ whole genome shotgun (WGS) entry which is preliminary data.</text>
</comment>
<evidence type="ECO:0000313" key="2">
    <source>
        <dbReference type="Proteomes" id="UP000527355"/>
    </source>
</evidence>
<organism evidence="1 2">
    <name type="scientific">Myotis myotis</name>
    <name type="common">Greater mouse-eared bat</name>
    <name type="synonym">Vespertilio myotis</name>
    <dbReference type="NCBI Taxonomy" id="51298"/>
    <lineage>
        <taxon>Eukaryota</taxon>
        <taxon>Metazoa</taxon>
        <taxon>Chordata</taxon>
        <taxon>Craniata</taxon>
        <taxon>Vertebrata</taxon>
        <taxon>Euteleostomi</taxon>
        <taxon>Mammalia</taxon>
        <taxon>Eutheria</taxon>
        <taxon>Laurasiatheria</taxon>
        <taxon>Chiroptera</taxon>
        <taxon>Yangochiroptera</taxon>
        <taxon>Vespertilionidae</taxon>
        <taxon>Myotis</taxon>
    </lineage>
</organism>
<sequence>MIQLTTIEHENMAQEDTRQGVCEAHAAGLKQSYPVDLQTHEQENQHLLWKIHCLKSDGSRTHQMVQDSSCDCGR</sequence>
<gene>
    <name evidence="1" type="ORF">mMyoMyo1_008967</name>
</gene>
<dbReference type="Proteomes" id="UP000527355">
    <property type="component" value="Unassembled WGS sequence"/>
</dbReference>
<keyword evidence="2" id="KW-1185">Reference proteome</keyword>
<evidence type="ECO:0000313" key="1">
    <source>
        <dbReference type="EMBL" id="KAF6303987.1"/>
    </source>
</evidence>
<protein>
    <submittedName>
        <fullName evidence="1">Uncharacterized protein</fullName>
    </submittedName>
</protein>
<proteinExistence type="predicted"/>
<name>A0A7J7TTS9_MYOMY</name>
<accession>A0A7J7TTS9</accession>
<reference evidence="1 2" key="1">
    <citation type="journal article" date="2020" name="Nature">
        <title>Six reference-quality genomes reveal evolution of bat adaptations.</title>
        <authorList>
            <person name="Jebb D."/>
            <person name="Huang Z."/>
            <person name="Pippel M."/>
            <person name="Hughes G.M."/>
            <person name="Lavrichenko K."/>
            <person name="Devanna P."/>
            <person name="Winkler S."/>
            <person name="Jermiin L.S."/>
            <person name="Skirmuntt E.C."/>
            <person name="Katzourakis A."/>
            <person name="Burkitt-Gray L."/>
            <person name="Ray D.A."/>
            <person name="Sullivan K.A.M."/>
            <person name="Roscito J.G."/>
            <person name="Kirilenko B.M."/>
            <person name="Davalos L.M."/>
            <person name="Corthals A.P."/>
            <person name="Power M.L."/>
            <person name="Jones G."/>
            <person name="Ransome R.D."/>
            <person name="Dechmann D.K.N."/>
            <person name="Locatelli A.G."/>
            <person name="Puechmaille S.J."/>
            <person name="Fedrigo O."/>
            <person name="Jarvis E.D."/>
            <person name="Hiller M."/>
            <person name="Vernes S.C."/>
            <person name="Myers E.W."/>
            <person name="Teeling E.C."/>
        </authorList>
    </citation>
    <scope>NUCLEOTIDE SEQUENCE [LARGE SCALE GENOMIC DNA]</scope>
    <source>
        <strain evidence="1">MMyoMyo1</strain>
        <tissue evidence="1">Flight muscle</tissue>
    </source>
</reference>